<sequence>MTDTKITVLVPGRMHPRALERLQAAFDVIQTSAGAEMDLSDEQRGRIRGAATLNRMPAAWIDQLPALEVISNFGVGYDGVDAGHAGSKGILVTNTPDVLNDEVADTTIGLLLNTVRRLPVAETWLREGRWEKEGPFPLTPLSLKNRHVGLLGLGRIGLEIARRLEPFKVKISYHTRTPREGVPYTYAASLLDLARSVDTLISIVPATPETHKIINADVLQALGPNGVFINVGRGTSVDEADLEAALKAGTIAAAGLDVFYHEPKVPAGLLDLPNASLLPHVASASVPTRNDMADLVVDNLIGWFRDGKVVTPVAETPVKG</sequence>
<dbReference type="InterPro" id="IPR006139">
    <property type="entry name" value="D-isomer_2_OHA_DH_cat_dom"/>
</dbReference>
<protein>
    <submittedName>
        <fullName evidence="7">2-hydroxyacid dehydrogenase</fullName>
    </submittedName>
</protein>
<dbReference type="PANTHER" id="PTHR10996">
    <property type="entry name" value="2-HYDROXYACID DEHYDROGENASE-RELATED"/>
    <property type="match status" value="1"/>
</dbReference>
<accession>A0A549TCQ8</accession>
<dbReference type="CDD" id="cd12156">
    <property type="entry name" value="HPPR"/>
    <property type="match status" value="1"/>
</dbReference>
<evidence type="ECO:0000256" key="4">
    <source>
        <dbReference type="RuleBase" id="RU003719"/>
    </source>
</evidence>
<dbReference type="FunFam" id="3.40.50.720:FF:000213">
    <property type="entry name" value="Putative 2-hydroxyacid dehydrogenase"/>
    <property type="match status" value="1"/>
</dbReference>
<reference evidence="7 8" key="1">
    <citation type="submission" date="2019-07" db="EMBL/GenBank/DDBJ databases">
        <title>Ln-dependent methylotrophs.</title>
        <authorList>
            <person name="Tani A."/>
        </authorList>
    </citation>
    <scope>NUCLEOTIDE SEQUENCE [LARGE SCALE GENOMIC DNA]</scope>
    <source>
        <strain evidence="7 8">SM12</strain>
    </source>
</reference>
<dbReference type="GO" id="GO:0051287">
    <property type="term" value="F:NAD binding"/>
    <property type="evidence" value="ECO:0007669"/>
    <property type="project" value="InterPro"/>
</dbReference>
<dbReference type="InterPro" id="IPR006140">
    <property type="entry name" value="D-isomer_DH_NAD-bd"/>
</dbReference>
<keyword evidence="2 4" id="KW-0560">Oxidoreductase</keyword>
<keyword evidence="8" id="KW-1185">Reference proteome</keyword>
<dbReference type="SUPFAM" id="SSF52283">
    <property type="entry name" value="Formate/glycerate dehydrogenase catalytic domain-like"/>
    <property type="match status" value="1"/>
</dbReference>
<dbReference type="SUPFAM" id="SSF51735">
    <property type="entry name" value="NAD(P)-binding Rossmann-fold domains"/>
    <property type="match status" value="1"/>
</dbReference>
<evidence type="ECO:0000256" key="3">
    <source>
        <dbReference type="ARBA" id="ARBA00023027"/>
    </source>
</evidence>
<keyword evidence="3" id="KW-0520">NAD</keyword>
<evidence type="ECO:0000256" key="1">
    <source>
        <dbReference type="ARBA" id="ARBA00022857"/>
    </source>
</evidence>
<dbReference type="PANTHER" id="PTHR10996:SF178">
    <property type="entry name" value="2-HYDROXYACID DEHYDROGENASE YGL185C-RELATED"/>
    <property type="match status" value="1"/>
</dbReference>
<dbReference type="RefSeq" id="WP_143124721.1">
    <property type="nucleotide sequence ID" value="NZ_VJMG01000018.1"/>
</dbReference>
<evidence type="ECO:0000259" key="5">
    <source>
        <dbReference type="Pfam" id="PF00389"/>
    </source>
</evidence>
<feature type="domain" description="D-isomer specific 2-hydroxyacid dehydrogenase NAD-binding" evidence="6">
    <location>
        <begin position="108"/>
        <end position="282"/>
    </location>
</feature>
<comment type="caution">
    <text evidence="7">The sequence shown here is derived from an EMBL/GenBank/DDBJ whole genome shotgun (WGS) entry which is preliminary data.</text>
</comment>
<gene>
    <name evidence="7" type="ORF">FNA46_08245</name>
</gene>
<evidence type="ECO:0000313" key="8">
    <source>
        <dbReference type="Proteomes" id="UP000316801"/>
    </source>
</evidence>
<dbReference type="Proteomes" id="UP000316801">
    <property type="component" value="Unassembled WGS sequence"/>
</dbReference>
<dbReference type="Pfam" id="PF02826">
    <property type="entry name" value="2-Hacid_dh_C"/>
    <property type="match status" value="1"/>
</dbReference>
<proteinExistence type="inferred from homology"/>
<feature type="domain" description="D-isomer specific 2-hydroxyacid dehydrogenase catalytic" evidence="5">
    <location>
        <begin position="14"/>
        <end position="313"/>
    </location>
</feature>
<evidence type="ECO:0000259" key="6">
    <source>
        <dbReference type="Pfam" id="PF02826"/>
    </source>
</evidence>
<evidence type="ECO:0000256" key="2">
    <source>
        <dbReference type="ARBA" id="ARBA00023002"/>
    </source>
</evidence>
<comment type="similarity">
    <text evidence="4">Belongs to the D-isomer specific 2-hydroxyacid dehydrogenase family.</text>
</comment>
<dbReference type="InterPro" id="IPR050223">
    <property type="entry name" value="D-isomer_2-hydroxyacid_DH"/>
</dbReference>
<dbReference type="Pfam" id="PF00389">
    <property type="entry name" value="2-Hacid_dh"/>
    <property type="match status" value="1"/>
</dbReference>
<dbReference type="Gene3D" id="3.40.50.720">
    <property type="entry name" value="NAD(P)-binding Rossmann-like Domain"/>
    <property type="match status" value="2"/>
</dbReference>
<evidence type="ECO:0000313" key="7">
    <source>
        <dbReference type="EMBL" id="TRL39686.1"/>
    </source>
</evidence>
<dbReference type="GO" id="GO:0005829">
    <property type="term" value="C:cytosol"/>
    <property type="evidence" value="ECO:0007669"/>
    <property type="project" value="TreeGrafter"/>
</dbReference>
<name>A0A549TCQ8_9HYPH</name>
<dbReference type="InterPro" id="IPR036291">
    <property type="entry name" value="NAD(P)-bd_dom_sf"/>
</dbReference>
<dbReference type="GO" id="GO:0016618">
    <property type="term" value="F:hydroxypyruvate reductase [NAD(P)H] activity"/>
    <property type="evidence" value="ECO:0007669"/>
    <property type="project" value="TreeGrafter"/>
</dbReference>
<dbReference type="AlphaFoldDB" id="A0A549TCQ8"/>
<organism evidence="7 8">
    <name type="scientific">Rhizobium straminoryzae</name>
    <dbReference type="NCBI Taxonomy" id="1387186"/>
    <lineage>
        <taxon>Bacteria</taxon>
        <taxon>Pseudomonadati</taxon>
        <taxon>Pseudomonadota</taxon>
        <taxon>Alphaproteobacteria</taxon>
        <taxon>Hyphomicrobiales</taxon>
        <taxon>Rhizobiaceae</taxon>
        <taxon>Rhizobium/Agrobacterium group</taxon>
        <taxon>Rhizobium</taxon>
    </lineage>
</organism>
<dbReference type="GO" id="GO:0030267">
    <property type="term" value="F:glyoxylate reductase (NADPH) activity"/>
    <property type="evidence" value="ECO:0007669"/>
    <property type="project" value="TreeGrafter"/>
</dbReference>
<keyword evidence="1" id="KW-0521">NADP</keyword>
<dbReference type="EMBL" id="VJMG01000018">
    <property type="protein sequence ID" value="TRL39686.1"/>
    <property type="molecule type" value="Genomic_DNA"/>
</dbReference>